<dbReference type="GO" id="GO:0000209">
    <property type="term" value="P:protein polyubiquitination"/>
    <property type="evidence" value="ECO:0007669"/>
    <property type="project" value="TreeGrafter"/>
</dbReference>
<feature type="compositionally biased region" description="Polar residues" evidence="17">
    <location>
        <begin position="901"/>
        <end position="916"/>
    </location>
</feature>
<feature type="compositionally biased region" description="Basic residues" evidence="17">
    <location>
        <begin position="727"/>
        <end position="749"/>
    </location>
</feature>
<dbReference type="GO" id="GO:0032391">
    <property type="term" value="C:photoreceptor connecting cilium"/>
    <property type="evidence" value="ECO:0007669"/>
    <property type="project" value="UniProtKB-ARBA"/>
</dbReference>
<dbReference type="Proteomes" id="UP000694395">
    <property type="component" value="Chromosome 10"/>
</dbReference>
<dbReference type="GO" id="GO:0006513">
    <property type="term" value="P:protein monoubiquitination"/>
    <property type="evidence" value="ECO:0007669"/>
    <property type="project" value="TreeGrafter"/>
</dbReference>
<dbReference type="FunFam" id="3.30.40.10:FF:000136">
    <property type="entry name" value="E3 ubiquitin-protein ligase Topors"/>
    <property type="match status" value="1"/>
</dbReference>
<dbReference type="AlphaFoldDB" id="A0A8L0DS80"/>
<feature type="domain" description="RING-type" evidence="18">
    <location>
        <begin position="66"/>
        <end position="105"/>
    </location>
</feature>
<dbReference type="InterPro" id="IPR017907">
    <property type="entry name" value="Znf_RING_CS"/>
</dbReference>
<dbReference type="Pfam" id="PF13923">
    <property type="entry name" value="zf-C3HC4_2"/>
    <property type="match status" value="1"/>
</dbReference>
<evidence type="ECO:0000256" key="10">
    <source>
        <dbReference type="ARBA" id="ARBA00071236"/>
    </source>
</evidence>
<reference evidence="19" key="1">
    <citation type="submission" date="2020-07" db="EMBL/GenBank/DDBJ databases">
        <title>A long reads based de novo assembly of the rainbow trout Arlee double haploid line genome.</title>
        <authorList>
            <person name="Gao G."/>
            <person name="Palti Y."/>
        </authorList>
    </citation>
    <scope>NUCLEOTIDE SEQUENCE [LARGE SCALE GENOMIC DNA]</scope>
</reference>
<dbReference type="InterPro" id="IPR058745">
    <property type="entry name" value="PWI_Topors"/>
</dbReference>
<dbReference type="CDD" id="cd16574">
    <property type="entry name" value="RING-HC_Topors"/>
    <property type="match status" value="1"/>
</dbReference>
<evidence type="ECO:0000256" key="8">
    <source>
        <dbReference type="ARBA" id="ARBA00023015"/>
    </source>
</evidence>
<evidence type="ECO:0000256" key="13">
    <source>
        <dbReference type="ARBA" id="ARBA00079040"/>
    </source>
</evidence>
<feature type="compositionally biased region" description="Acidic residues" evidence="17">
    <location>
        <begin position="353"/>
        <end position="363"/>
    </location>
</feature>
<evidence type="ECO:0000256" key="7">
    <source>
        <dbReference type="ARBA" id="ARBA00022833"/>
    </source>
</evidence>
<reference evidence="19" key="3">
    <citation type="submission" date="2025-09" db="UniProtKB">
        <authorList>
            <consortium name="Ensembl"/>
        </authorList>
    </citation>
    <scope>IDENTIFICATION</scope>
</reference>
<feature type="compositionally biased region" description="Low complexity" evidence="17">
    <location>
        <begin position="338"/>
        <end position="348"/>
    </location>
</feature>
<evidence type="ECO:0000256" key="5">
    <source>
        <dbReference type="ARBA" id="ARBA00022771"/>
    </source>
</evidence>
<evidence type="ECO:0000313" key="19">
    <source>
        <dbReference type="Ensembl" id="ENSOMYP00000135320.1"/>
    </source>
</evidence>
<feature type="compositionally biased region" description="Basic and acidic residues" evidence="17">
    <location>
        <begin position="596"/>
        <end position="624"/>
    </location>
</feature>
<evidence type="ECO:0000256" key="4">
    <source>
        <dbReference type="ARBA" id="ARBA00022723"/>
    </source>
</evidence>
<keyword evidence="4" id="KW-0479">Metal-binding</keyword>
<sequence>VAHETIKKVLHSKAEGQHPPVYHHPLRLKKKNVALHHGMKQEANSKDALDKSSEVLSAEASPDSKCPICLDRFNNMAYLDLCLHKFCFRCIHEWSKNKAECPLCKQPFNSIYHSIQSEKDFKKYDLRPTENGSFGSFAGERFRYRTTLTGARRQDQRRTSPPPDNGVMFEALTGASPPPRQDRGLRRMMARLAARRRAESEGRTVRSLREQEMIKFRRALYRRGVRVRSVRDGGRSRDISAEFFQKNPACLHRLLPWLKRELVVLYGAHGSLVNIVQHIIMSRITRYDMEDRAIHEELQPFLQARTDHFLHEFVNFARAPFNMEAYDQHAVYDCPAPSSDEGSSSNSSVIAISEDEEEGDSVELDPMSGGALSQSTWDDETPGPSYSTTEPTRALLLSIRDSDSESSVGEECGAVLQPKTPRLTADSACTSSGDEDCIIVGFVKPLAERTPELVKLSSDSEESVLEEIKDEVPRLLQHIRFTSLSPASSQGQCPGKAEGVERKQDVSCSKERRNTSPSIRCESSSSKSASKNRGQTEKDGRRCHSRDSSRERPRSRSRDRGRRSRSADRSRSTKSPAISINSDSTLSRGRRQSRSQSRDRSHTKWEKTRDNKDSSRSGRSHDSSSHSYHWHYYSRESERDSSAMLYTERRSYYSSSHRNIDCRSPSQSPDSHRTCSPSGAHRKSRHEKPSGKRKYKSRHLEEPSPKDQSSIALDEPPSSTTSSYVKDKKKSKEKRHRKSKEKSGGKRSRSLSVEIIFEGSSSEQTRKHQKKKKKHKKKGKRHRSKERTGSRKHSPTVITIDSDSDQHTAEGANDANHTCPVSSSTSNSVLAPSTTTTTGNPADSGLLESMLQDWEQQIPPVGLDSGVLEAKPPINVAAASDTPTQSEGVLSQSASADEANSHSPSNDNTSHFLEES</sequence>
<protein>
    <recommendedName>
        <fullName evidence="10">E3 ubiquitin-protein ligase Topors</fullName>
        <ecNumber evidence="2">2.3.2.27</ecNumber>
    </recommendedName>
    <alternativeName>
        <fullName evidence="11">RING-type E3 ubiquitin transferase Topors</fullName>
    </alternativeName>
    <alternativeName>
        <fullName evidence="13">SUMO1-protein E3 ligase Topors</fullName>
    </alternativeName>
    <alternativeName>
        <fullName evidence="12">Topoisomerase I-binding RING finger protein</fullName>
    </alternativeName>
    <alternativeName>
        <fullName evidence="14">Topoisomerase I-binding arginine/serine-rich protein</fullName>
    </alternativeName>
    <alternativeName>
        <fullName evidence="15">Tumor suppressor p53-binding protein 3</fullName>
    </alternativeName>
</protein>
<keyword evidence="7" id="KW-0862">Zinc</keyword>
<evidence type="ECO:0000256" key="12">
    <source>
        <dbReference type="ARBA" id="ARBA00076940"/>
    </source>
</evidence>
<feature type="compositionally biased region" description="Basic and acidic residues" evidence="17">
    <location>
        <begin position="534"/>
        <end position="558"/>
    </location>
</feature>
<dbReference type="GO" id="GO:0008270">
    <property type="term" value="F:zinc ion binding"/>
    <property type="evidence" value="ECO:0007669"/>
    <property type="project" value="UniProtKB-KW"/>
</dbReference>
<feature type="compositionally biased region" description="Basic residues" evidence="17">
    <location>
        <begin position="680"/>
        <end position="697"/>
    </location>
</feature>
<evidence type="ECO:0000256" key="3">
    <source>
        <dbReference type="ARBA" id="ARBA00022679"/>
    </source>
</evidence>
<keyword evidence="8" id="KW-0805">Transcription regulation</keyword>
<dbReference type="PROSITE" id="PS00518">
    <property type="entry name" value="ZF_RING_1"/>
    <property type="match status" value="1"/>
</dbReference>
<feature type="region of interest" description="Disordered" evidence="17">
    <location>
        <begin position="483"/>
        <end position="916"/>
    </location>
</feature>
<dbReference type="EC" id="2.3.2.27" evidence="2"/>
<evidence type="ECO:0000256" key="2">
    <source>
        <dbReference type="ARBA" id="ARBA00012483"/>
    </source>
</evidence>
<feature type="compositionally biased region" description="Basic and acidic residues" evidence="17">
    <location>
        <begin position="633"/>
        <end position="651"/>
    </location>
</feature>
<feature type="compositionally biased region" description="Basic residues" evidence="17">
    <location>
        <begin position="767"/>
        <end position="794"/>
    </location>
</feature>
<feature type="compositionally biased region" description="Polar residues" evidence="17">
    <location>
        <begin position="483"/>
        <end position="492"/>
    </location>
</feature>
<dbReference type="SUPFAM" id="SSF57850">
    <property type="entry name" value="RING/U-box"/>
    <property type="match status" value="1"/>
</dbReference>
<evidence type="ECO:0000256" key="1">
    <source>
        <dbReference type="ARBA" id="ARBA00000900"/>
    </source>
</evidence>
<dbReference type="Gene3D" id="3.30.40.10">
    <property type="entry name" value="Zinc/RING finger domain, C3HC4 (zinc finger)"/>
    <property type="match status" value="1"/>
</dbReference>
<evidence type="ECO:0000256" key="11">
    <source>
        <dbReference type="ARBA" id="ARBA00076856"/>
    </source>
</evidence>
<feature type="region of interest" description="Disordered" evidence="17">
    <location>
        <begin position="149"/>
        <end position="182"/>
    </location>
</feature>
<feature type="compositionally biased region" description="Polar residues" evidence="17">
    <location>
        <begin position="815"/>
        <end position="841"/>
    </location>
</feature>
<keyword evidence="9" id="KW-0804">Transcription</keyword>
<evidence type="ECO:0000256" key="9">
    <source>
        <dbReference type="ARBA" id="ARBA00023163"/>
    </source>
</evidence>
<organism evidence="19 20">
    <name type="scientific">Oncorhynchus mykiss</name>
    <name type="common">Rainbow trout</name>
    <name type="synonym">Salmo gairdneri</name>
    <dbReference type="NCBI Taxonomy" id="8022"/>
    <lineage>
        <taxon>Eukaryota</taxon>
        <taxon>Metazoa</taxon>
        <taxon>Chordata</taxon>
        <taxon>Craniata</taxon>
        <taxon>Vertebrata</taxon>
        <taxon>Euteleostomi</taxon>
        <taxon>Actinopterygii</taxon>
        <taxon>Neopterygii</taxon>
        <taxon>Teleostei</taxon>
        <taxon>Protacanthopterygii</taxon>
        <taxon>Salmoniformes</taxon>
        <taxon>Salmonidae</taxon>
        <taxon>Salmoninae</taxon>
        <taxon>Oncorhynchus</taxon>
    </lineage>
</organism>
<accession>A0A8L0DS80</accession>
<feature type="compositionally biased region" description="Polar residues" evidence="17">
    <location>
        <begin position="664"/>
        <end position="677"/>
    </location>
</feature>
<dbReference type="GeneTree" id="ENSGT00530000064170"/>
<feature type="compositionally biased region" description="Polar residues" evidence="17">
    <location>
        <begin position="573"/>
        <end position="583"/>
    </location>
</feature>
<feature type="region of interest" description="Disordered" evidence="17">
    <location>
        <begin position="334"/>
        <end position="390"/>
    </location>
</feature>
<dbReference type="Ensembl" id="ENSOMYT00000141082.1">
    <property type="protein sequence ID" value="ENSOMYP00000135320.1"/>
    <property type="gene ID" value="ENSOMYG00000007796.2"/>
</dbReference>
<dbReference type="PANTHER" id="PTHR46077">
    <property type="entry name" value="E3 UBIQUITIN-PROTEIN LIGASE TOPORS"/>
    <property type="match status" value="1"/>
</dbReference>
<dbReference type="PANTHER" id="PTHR46077:SF1">
    <property type="entry name" value="TOP1 BINDING ARGININE_SERINE RICH PROTEIN, E3 UBIQUITIN LIGASE"/>
    <property type="match status" value="1"/>
</dbReference>
<dbReference type="PROSITE" id="PS50089">
    <property type="entry name" value="ZF_RING_2"/>
    <property type="match status" value="1"/>
</dbReference>
<keyword evidence="20" id="KW-1185">Reference proteome</keyword>
<dbReference type="InterPro" id="IPR001841">
    <property type="entry name" value="Znf_RING"/>
</dbReference>
<evidence type="ECO:0000256" key="15">
    <source>
        <dbReference type="ARBA" id="ARBA00082108"/>
    </source>
</evidence>
<keyword evidence="6" id="KW-0833">Ubl conjugation pathway</keyword>
<dbReference type="InterPro" id="IPR058746">
    <property type="entry name" value="Znf_RING-type_Topors"/>
</dbReference>
<reference evidence="19" key="2">
    <citation type="submission" date="2025-08" db="UniProtKB">
        <authorList>
            <consortium name="Ensembl"/>
        </authorList>
    </citation>
    <scope>IDENTIFICATION</scope>
</reference>
<evidence type="ECO:0000256" key="14">
    <source>
        <dbReference type="ARBA" id="ARBA00079184"/>
    </source>
</evidence>
<keyword evidence="3" id="KW-0808">Transferase</keyword>
<dbReference type="GO" id="GO:0061630">
    <property type="term" value="F:ubiquitin protein ligase activity"/>
    <property type="evidence" value="ECO:0007669"/>
    <property type="project" value="UniProtKB-EC"/>
</dbReference>
<dbReference type="InterPro" id="IPR013083">
    <property type="entry name" value="Znf_RING/FYVE/PHD"/>
</dbReference>
<feature type="compositionally biased region" description="Polar residues" evidence="17">
    <location>
        <begin position="881"/>
        <end position="895"/>
    </location>
</feature>
<feature type="compositionally biased region" description="Basic and acidic residues" evidence="17">
    <location>
        <begin position="498"/>
        <end position="514"/>
    </location>
</feature>
<evidence type="ECO:0000256" key="6">
    <source>
        <dbReference type="ARBA" id="ARBA00022786"/>
    </source>
</evidence>
<dbReference type="Pfam" id="PF26084">
    <property type="entry name" value="PWI_Topors"/>
    <property type="match status" value="1"/>
</dbReference>
<evidence type="ECO:0000256" key="16">
    <source>
        <dbReference type="PROSITE-ProRule" id="PRU00175"/>
    </source>
</evidence>
<evidence type="ECO:0000259" key="18">
    <source>
        <dbReference type="PROSITE" id="PS50089"/>
    </source>
</evidence>
<proteinExistence type="predicted"/>
<dbReference type="SMART" id="SM00184">
    <property type="entry name" value="RING"/>
    <property type="match status" value="1"/>
</dbReference>
<feature type="compositionally biased region" description="Low complexity" evidence="17">
    <location>
        <begin position="516"/>
        <end position="529"/>
    </location>
</feature>
<evidence type="ECO:0000313" key="20">
    <source>
        <dbReference type="Proteomes" id="UP000694395"/>
    </source>
</evidence>
<dbReference type="GO" id="GO:0008630">
    <property type="term" value="P:intrinsic apoptotic signaling pathway in response to DNA damage"/>
    <property type="evidence" value="ECO:0007669"/>
    <property type="project" value="UniProtKB-ARBA"/>
</dbReference>
<evidence type="ECO:0000256" key="17">
    <source>
        <dbReference type="SAM" id="MobiDB-lite"/>
    </source>
</evidence>
<keyword evidence="5 16" id="KW-0863">Zinc-finger</keyword>
<name>A0A8L0DS80_ONCMY</name>
<comment type="catalytic activity">
    <reaction evidence="1">
        <text>S-ubiquitinyl-[E2 ubiquitin-conjugating enzyme]-L-cysteine + [acceptor protein]-L-lysine = [E2 ubiquitin-conjugating enzyme]-L-cysteine + N(6)-ubiquitinyl-[acceptor protein]-L-lysine.</text>
        <dbReference type="EC" id="2.3.2.27"/>
    </reaction>
</comment>